<protein>
    <submittedName>
        <fullName evidence="3">DUF3060 domain-containing protein</fullName>
    </submittedName>
</protein>
<evidence type="ECO:0000256" key="1">
    <source>
        <dbReference type="SAM" id="MobiDB-lite"/>
    </source>
</evidence>
<dbReference type="EMBL" id="JACKTY010000004">
    <property type="protein sequence ID" value="MCV7224604.1"/>
    <property type="molecule type" value="Genomic_DNA"/>
</dbReference>
<comment type="caution">
    <text evidence="3">The sequence shown here is derived from an EMBL/GenBank/DDBJ whole genome shotgun (WGS) entry which is preliminary data.</text>
</comment>
<dbReference type="Pfam" id="PF11259">
    <property type="entry name" value="DUF3060"/>
    <property type="match status" value="1"/>
</dbReference>
<keyword evidence="2" id="KW-0812">Transmembrane</keyword>
<gene>
    <name evidence="3" type="ORF">H7J73_00895</name>
</gene>
<accession>A0ABT3C554</accession>
<evidence type="ECO:0000256" key="2">
    <source>
        <dbReference type="SAM" id="Phobius"/>
    </source>
</evidence>
<feature type="region of interest" description="Disordered" evidence="1">
    <location>
        <begin position="69"/>
        <end position="90"/>
    </location>
</feature>
<evidence type="ECO:0000313" key="3">
    <source>
        <dbReference type="EMBL" id="MCV7224604.1"/>
    </source>
</evidence>
<feature type="region of interest" description="Disordered" evidence="1">
    <location>
        <begin position="1"/>
        <end position="40"/>
    </location>
</feature>
<keyword evidence="2" id="KW-1133">Transmembrane helix</keyword>
<dbReference type="RefSeq" id="WP_264065327.1">
    <property type="nucleotide sequence ID" value="NZ_JACKTY010000004.1"/>
</dbReference>
<dbReference type="InterPro" id="IPR021417">
    <property type="entry name" value="DUF3060"/>
</dbReference>
<evidence type="ECO:0000313" key="4">
    <source>
        <dbReference type="Proteomes" id="UP001526201"/>
    </source>
</evidence>
<feature type="transmembrane region" description="Helical" evidence="2">
    <location>
        <begin position="44"/>
        <end position="65"/>
    </location>
</feature>
<reference evidence="3 4" key="1">
    <citation type="journal article" date="2022" name="BMC Genomics">
        <title>Comparative genome analysis of mycobacteria focusing on tRNA and non-coding RNA.</title>
        <authorList>
            <person name="Behra P.R.K."/>
            <person name="Pettersson B.M.F."/>
            <person name="Ramesh M."/>
            <person name="Das S."/>
            <person name="Dasgupta S."/>
            <person name="Kirsebom L.A."/>
        </authorList>
    </citation>
    <scope>NUCLEOTIDE SEQUENCE [LARGE SCALE GENOMIC DNA]</scope>
    <source>
        <strain evidence="3 4">DSM 44078</strain>
    </source>
</reference>
<organism evidence="3 4">
    <name type="scientific">Mycolicibacterium komossense</name>
    <dbReference type="NCBI Taxonomy" id="1779"/>
    <lineage>
        <taxon>Bacteria</taxon>
        <taxon>Bacillati</taxon>
        <taxon>Actinomycetota</taxon>
        <taxon>Actinomycetes</taxon>
        <taxon>Mycobacteriales</taxon>
        <taxon>Mycobacteriaceae</taxon>
        <taxon>Mycolicibacterium</taxon>
    </lineage>
</organism>
<name>A0ABT3C554_9MYCO</name>
<keyword evidence="2" id="KW-0472">Membrane</keyword>
<keyword evidence="4" id="KW-1185">Reference proteome</keyword>
<feature type="compositionally biased region" description="Basic and acidic residues" evidence="1">
    <location>
        <begin position="1"/>
        <end position="18"/>
    </location>
</feature>
<proteinExistence type="predicted"/>
<dbReference type="Proteomes" id="UP001526201">
    <property type="component" value="Unassembled WGS sequence"/>
</dbReference>
<sequence length="201" mass="20434">MRPEDDPEARIRELERPLSDVARATELGVGRDTSGHPPPNRSRLWLVLAVIAVGLIAVAGGAVAYSTRSATTSGPPISIAPSDELGGASTIDTRVSTPGTVAVAPTPPAEQPGPDGRFSVSGIGENKTLACDESVVNISGVSNTVVITGHCASVQISGVSNMVTIDSAGEINASGIQNRITFHSGEPEVNNSGSGNTVEQG</sequence>